<keyword evidence="9" id="KW-0406">Ion transport</keyword>
<feature type="transmembrane region" description="Helical" evidence="14">
    <location>
        <begin position="71"/>
        <end position="90"/>
    </location>
</feature>
<evidence type="ECO:0000256" key="10">
    <source>
        <dbReference type="ARBA" id="ARBA00023136"/>
    </source>
</evidence>
<reference evidence="15" key="2">
    <citation type="journal article" date="2021" name="Microbiome">
        <title>Successional dynamics and alternative stable states in a saline activated sludge microbial community over 9 years.</title>
        <authorList>
            <person name="Wang Y."/>
            <person name="Ye J."/>
            <person name="Ju F."/>
            <person name="Liu L."/>
            <person name="Boyd J.A."/>
            <person name="Deng Y."/>
            <person name="Parks D.H."/>
            <person name="Jiang X."/>
            <person name="Yin X."/>
            <person name="Woodcroft B.J."/>
            <person name="Tyson G.W."/>
            <person name="Hugenholtz P."/>
            <person name="Polz M.F."/>
            <person name="Zhang T."/>
        </authorList>
    </citation>
    <scope>NUCLEOTIDE SEQUENCE</scope>
    <source>
        <strain evidence="15">HKST-UBA11</strain>
    </source>
</reference>
<dbReference type="Pfam" id="PF00474">
    <property type="entry name" value="SSF"/>
    <property type="match status" value="1"/>
</dbReference>
<evidence type="ECO:0000256" key="7">
    <source>
        <dbReference type="ARBA" id="ARBA00022989"/>
    </source>
</evidence>
<name>A0A955RKG1_9BACT</name>
<dbReference type="InterPro" id="IPR050277">
    <property type="entry name" value="Sodium:Solute_Symporter"/>
</dbReference>
<feature type="transmembrane region" description="Helical" evidence="14">
    <location>
        <begin position="435"/>
        <end position="454"/>
    </location>
</feature>
<reference evidence="15" key="1">
    <citation type="submission" date="2020-04" db="EMBL/GenBank/DDBJ databases">
        <authorList>
            <person name="Zhang T."/>
        </authorList>
    </citation>
    <scope>NUCLEOTIDE SEQUENCE</scope>
    <source>
        <strain evidence="15">HKST-UBA11</strain>
    </source>
</reference>
<comment type="catalytic activity">
    <reaction evidence="12">
        <text>L-proline(in) + Na(+)(in) = L-proline(out) + Na(+)(out)</text>
        <dbReference type="Rhea" id="RHEA:28967"/>
        <dbReference type="ChEBI" id="CHEBI:29101"/>
        <dbReference type="ChEBI" id="CHEBI:60039"/>
    </reaction>
</comment>
<dbReference type="GO" id="GO:0006814">
    <property type="term" value="P:sodium ion transport"/>
    <property type="evidence" value="ECO:0007669"/>
    <property type="project" value="UniProtKB-KW"/>
</dbReference>
<dbReference type="InterPro" id="IPR038377">
    <property type="entry name" value="Na/Glc_symporter_sf"/>
</dbReference>
<evidence type="ECO:0000256" key="14">
    <source>
        <dbReference type="SAM" id="Phobius"/>
    </source>
</evidence>
<comment type="caution">
    <text evidence="15">The sequence shown here is derived from an EMBL/GenBank/DDBJ whole genome shotgun (WGS) entry which is preliminary data.</text>
</comment>
<keyword evidence="4" id="KW-1003">Cell membrane</keyword>
<dbReference type="CDD" id="cd10322">
    <property type="entry name" value="SLC5sbd"/>
    <property type="match status" value="1"/>
</dbReference>
<dbReference type="GO" id="GO:0015293">
    <property type="term" value="F:symporter activity"/>
    <property type="evidence" value="ECO:0007669"/>
    <property type="project" value="UniProtKB-KW"/>
</dbReference>
<evidence type="ECO:0000313" key="16">
    <source>
        <dbReference type="Proteomes" id="UP000754563"/>
    </source>
</evidence>
<accession>A0A955RKG1</accession>
<evidence type="ECO:0000256" key="1">
    <source>
        <dbReference type="ARBA" id="ARBA00004651"/>
    </source>
</evidence>
<feature type="transmembrane region" description="Helical" evidence="14">
    <location>
        <begin position="411"/>
        <end position="429"/>
    </location>
</feature>
<protein>
    <submittedName>
        <fullName evidence="15">Sodium:solute symporter family protein</fullName>
    </submittedName>
</protein>
<feature type="transmembrane region" description="Helical" evidence="14">
    <location>
        <begin position="38"/>
        <end position="59"/>
    </location>
</feature>
<evidence type="ECO:0000256" key="3">
    <source>
        <dbReference type="ARBA" id="ARBA00022448"/>
    </source>
</evidence>
<dbReference type="InterPro" id="IPR001734">
    <property type="entry name" value="Na/solute_symporter"/>
</dbReference>
<dbReference type="Gene3D" id="1.20.1730.10">
    <property type="entry name" value="Sodium/glucose cotransporter"/>
    <property type="match status" value="1"/>
</dbReference>
<dbReference type="GO" id="GO:0005886">
    <property type="term" value="C:plasma membrane"/>
    <property type="evidence" value="ECO:0007669"/>
    <property type="project" value="UniProtKB-SubCell"/>
</dbReference>
<dbReference type="PANTHER" id="PTHR48086">
    <property type="entry name" value="SODIUM/PROLINE SYMPORTER-RELATED"/>
    <property type="match status" value="1"/>
</dbReference>
<comment type="subcellular location">
    <subcellularLocation>
        <location evidence="1">Cell membrane</location>
        <topology evidence="1">Multi-pass membrane protein</topology>
    </subcellularLocation>
</comment>
<evidence type="ECO:0000256" key="4">
    <source>
        <dbReference type="ARBA" id="ARBA00022475"/>
    </source>
</evidence>
<proteinExistence type="inferred from homology"/>
<keyword evidence="7 14" id="KW-1133">Transmembrane helix</keyword>
<keyword evidence="5 14" id="KW-0812">Transmembrane</keyword>
<feature type="transmembrane region" description="Helical" evidence="14">
    <location>
        <begin position="356"/>
        <end position="376"/>
    </location>
</feature>
<evidence type="ECO:0000256" key="8">
    <source>
        <dbReference type="ARBA" id="ARBA00023053"/>
    </source>
</evidence>
<feature type="transmembrane region" description="Helical" evidence="14">
    <location>
        <begin position="218"/>
        <end position="241"/>
    </location>
</feature>
<dbReference type="PROSITE" id="PS50283">
    <property type="entry name" value="NA_SOLUT_SYMP_3"/>
    <property type="match status" value="1"/>
</dbReference>
<keyword evidence="10 14" id="KW-0472">Membrane</keyword>
<evidence type="ECO:0000256" key="11">
    <source>
        <dbReference type="ARBA" id="ARBA00023201"/>
    </source>
</evidence>
<evidence type="ECO:0000256" key="13">
    <source>
        <dbReference type="RuleBase" id="RU362091"/>
    </source>
</evidence>
<evidence type="ECO:0000256" key="9">
    <source>
        <dbReference type="ARBA" id="ARBA00023065"/>
    </source>
</evidence>
<feature type="transmembrane region" description="Helical" evidence="14">
    <location>
        <begin position="179"/>
        <end position="197"/>
    </location>
</feature>
<evidence type="ECO:0000256" key="2">
    <source>
        <dbReference type="ARBA" id="ARBA00006434"/>
    </source>
</evidence>
<keyword evidence="11" id="KW-0739">Sodium transport</keyword>
<dbReference type="EMBL" id="JAGQLH010000042">
    <property type="protein sequence ID" value="MCA9385750.1"/>
    <property type="molecule type" value="Genomic_DNA"/>
</dbReference>
<keyword evidence="3" id="KW-0813">Transport</keyword>
<feature type="transmembrane region" description="Helical" evidence="14">
    <location>
        <begin position="264"/>
        <end position="287"/>
    </location>
</feature>
<gene>
    <name evidence="15" type="ORF">KC717_03820</name>
</gene>
<feature type="transmembrane region" description="Helical" evidence="14">
    <location>
        <begin position="144"/>
        <end position="167"/>
    </location>
</feature>
<evidence type="ECO:0000313" key="15">
    <source>
        <dbReference type="EMBL" id="MCA9385750.1"/>
    </source>
</evidence>
<feature type="transmembrane region" description="Helical" evidence="14">
    <location>
        <begin position="110"/>
        <end position="132"/>
    </location>
</feature>
<sequence>MLNYILLAIFFGYLIFESLTSFKEVRSINSFSLGIKAISTYALGATITATWVSGSGFILDLTEFYTRGLLYFLESVGMILGLIIMSMVLVPRMERYLGTMSVATIMGDEYGQIVRVITALSGCLVIAGGLYIQFKIMGQVLFYMFPYMNPFFWTCISSILVIGYTFSGGINSVVHTDKIQAICFVISLLVGAIIISTNITPIPPKAEILDNLGKQFTLAYFGTLTSQELLDAFLIFGYFIVPGLSPQTVQRIAMGINIKQVKKAYLWSSFLLFLVLFLSCYISYILYQKNPNLKQEQILPYLLEIFSFDGTRAILAIGIIAMCMSTADSNLNIGAVLIANDTYKCNTLTPWQKLIFARYTTLALGLVSLIFCYKQGSFLQLLLFSKTFYVPLITVPLWAAIFKFKTTQRCCLITIFLTFLYIVIYKFILHPKLNIIVYAMIFNGITLFTTHYILEKWELLKCFGITGKLKEQ</sequence>
<keyword evidence="6" id="KW-0769">Symport</keyword>
<comment type="similarity">
    <text evidence="2 13">Belongs to the sodium:solute symporter (SSF) (TC 2.A.21) family.</text>
</comment>
<evidence type="ECO:0000256" key="6">
    <source>
        <dbReference type="ARBA" id="ARBA00022847"/>
    </source>
</evidence>
<feature type="transmembrane region" description="Helical" evidence="14">
    <location>
        <begin position="388"/>
        <end position="404"/>
    </location>
</feature>
<organism evidence="15 16">
    <name type="scientific">Candidatus Dojkabacteria bacterium</name>
    <dbReference type="NCBI Taxonomy" id="2099670"/>
    <lineage>
        <taxon>Bacteria</taxon>
        <taxon>Candidatus Dojkabacteria</taxon>
    </lineage>
</organism>
<dbReference type="Proteomes" id="UP000754563">
    <property type="component" value="Unassembled WGS sequence"/>
</dbReference>
<evidence type="ECO:0000256" key="5">
    <source>
        <dbReference type="ARBA" id="ARBA00022692"/>
    </source>
</evidence>
<evidence type="ECO:0000256" key="12">
    <source>
        <dbReference type="ARBA" id="ARBA00033708"/>
    </source>
</evidence>
<dbReference type="PANTHER" id="PTHR48086:SF3">
    <property type="entry name" value="SODIUM_PROLINE SYMPORTER"/>
    <property type="match status" value="1"/>
</dbReference>
<keyword evidence="8" id="KW-0915">Sodium</keyword>
<dbReference type="AlphaFoldDB" id="A0A955RKG1"/>